<evidence type="ECO:0000313" key="4">
    <source>
        <dbReference type="EMBL" id="ROI10367.1"/>
    </source>
</evidence>
<protein>
    <submittedName>
        <fullName evidence="4">Glycosyltransferase</fullName>
    </submittedName>
</protein>
<sequence>MLSIIIPVYNSENYLHTCIESIIGQTYTDLEIILVNDGSTDKSLEICHQFAADDERIKVLNHRHRGQSAARNHGLDCATGKYITFVDSDDELDVETYAGLVDYLEQNENIDVVQYPSVRNYGTKEGYVFKPAPEVISGTEAFYNKWIVENKISWIIWDKVYRRAVFEDLRFQHMHFEDNYLVAELLTKIKNLAIVDYGLYFYYRREGSITTSPHTFVKERDLQKVNLKIYNQLKCLKNVDAAKVKMQEIVLNCSLSLHRSYHQEFLVFSKNDINVWYLLWSAIKPKQKLKLLLFKIFGPQLFKDSFGTVSVDRMPTMLELEYFGERQ</sequence>
<feature type="domain" description="Glycosyltransferase 2-like" evidence="3">
    <location>
        <begin position="3"/>
        <end position="128"/>
    </location>
</feature>
<dbReference type="InterPro" id="IPR029044">
    <property type="entry name" value="Nucleotide-diphossugar_trans"/>
</dbReference>
<accession>A0A3N0WZ61</accession>
<evidence type="ECO:0000256" key="2">
    <source>
        <dbReference type="ARBA" id="ARBA00022679"/>
    </source>
</evidence>
<dbReference type="EMBL" id="RJUG01000001">
    <property type="protein sequence ID" value="ROI10367.1"/>
    <property type="molecule type" value="Genomic_DNA"/>
</dbReference>
<dbReference type="CDD" id="cd00761">
    <property type="entry name" value="Glyco_tranf_GTA_type"/>
    <property type="match status" value="1"/>
</dbReference>
<evidence type="ECO:0000313" key="5">
    <source>
        <dbReference type="Proteomes" id="UP000270224"/>
    </source>
</evidence>
<evidence type="ECO:0000256" key="1">
    <source>
        <dbReference type="ARBA" id="ARBA00022676"/>
    </source>
</evidence>
<dbReference type="RefSeq" id="WP_123264460.1">
    <property type="nucleotide sequence ID" value="NZ_RJUG01000001.1"/>
</dbReference>
<keyword evidence="2 4" id="KW-0808">Transferase</keyword>
<organism evidence="4 5">
    <name type="scientific">Kaistella daneshvariae</name>
    <dbReference type="NCBI Taxonomy" id="2487074"/>
    <lineage>
        <taxon>Bacteria</taxon>
        <taxon>Pseudomonadati</taxon>
        <taxon>Bacteroidota</taxon>
        <taxon>Flavobacteriia</taxon>
        <taxon>Flavobacteriales</taxon>
        <taxon>Weeksellaceae</taxon>
        <taxon>Chryseobacterium group</taxon>
        <taxon>Kaistella</taxon>
    </lineage>
</organism>
<dbReference type="Gene3D" id="3.90.550.10">
    <property type="entry name" value="Spore Coat Polysaccharide Biosynthesis Protein SpsA, Chain A"/>
    <property type="match status" value="1"/>
</dbReference>
<dbReference type="OrthoDB" id="396512at2"/>
<dbReference type="InterPro" id="IPR001173">
    <property type="entry name" value="Glyco_trans_2-like"/>
</dbReference>
<name>A0A3N0WZ61_9FLAO</name>
<comment type="caution">
    <text evidence="4">The sequence shown here is derived from an EMBL/GenBank/DDBJ whole genome shotgun (WGS) entry which is preliminary data.</text>
</comment>
<reference evidence="5" key="1">
    <citation type="submission" date="2018-11" db="EMBL/GenBank/DDBJ databases">
        <title>Proposal to divide the Flavobacteriaceae and reorganize its genera based on Amino Acid Identity values calculated from whole genome sequences.</title>
        <authorList>
            <person name="Nicholson A.C."/>
            <person name="Gulvik C.A."/>
            <person name="Whitney A.M."/>
            <person name="Humrighouse B.W."/>
            <person name="Bell M."/>
            <person name="Holmes B."/>
            <person name="Steigerwalt A."/>
            <person name="Villarma A."/>
            <person name="Sheth M."/>
            <person name="Batra D."/>
            <person name="Pryor J."/>
            <person name="Bernardet J.-F."/>
            <person name="Hugo C."/>
            <person name="Kampfer P."/>
            <person name="Newman J."/>
            <person name="Mcquiston J.R."/>
        </authorList>
    </citation>
    <scope>NUCLEOTIDE SEQUENCE [LARGE SCALE GENOMIC DNA]</scope>
    <source>
        <strain evidence="5">H3056</strain>
    </source>
</reference>
<keyword evidence="1" id="KW-0328">Glycosyltransferase</keyword>
<dbReference type="PANTHER" id="PTHR22916">
    <property type="entry name" value="GLYCOSYLTRANSFERASE"/>
    <property type="match status" value="1"/>
</dbReference>
<gene>
    <name evidence="4" type="ORF">EGI11_00210</name>
</gene>
<dbReference type="Pfam" id="PF00535">
    <property type="entry name" value="Glycos_transf_2"/>
    <property type="match status" value="1"/>
</dbReference>
<dbReference type="Proteomes" id="UP000270224">
    <property type="component" value="Unassembled WGS sequence"/>
</dbReference>
<dbReference type="SUPFAM" id="SSF53448">
    <property type="entry name" value="Nucleotide-diphospho-sugar transferases"/>
    <property type="match status" value="1"/>
</dbReference>
<evidence type="ECO:0000259" key="3">
    <source>
        <dbReference type="Pfam" id="PF00535"/>
    </source>
</evidence>
<dbReference type="AlphaFoldDB" id="A0A3N0WZ61"/>
<dbReference type="GO" id="GO:0016758">
    <property type="term" value="F:hexosyltransferase activity"/>
    <property type="evidence" value="ECO:0007669"/>
    <property type="project" value="UniProtKB-ARBA"/>
</dbReference>
<dbReference type="PANTHER" id="PTHR22916:SF51">
    <property type="entry name" value="GLYCOSYLTRANSFERASE EPSH-RELATED"/>
    <property type="match status" value="1"/>
</dbReference>
<proteinExistence type="predicted"/>
<reference evidence="5" key="2">
    <citation type="submission" date="2018-11" db="EMBL/GenBank/DDBJ databases">
        <title>Proposal to divide the Flavobacteriaceae and reorganize its genera based on Amino Acid Identity values calculated from whole genome sequences.</title>
        <authorList>
            <person name="Nicholson A.C."/>
            <person name="Gulvik C.A."/>
            <person name="Whitney A.M."/>
            <person name="Humrighouse B.W."/>
            <person name="Bell M."/>
            <person name="Holmens B."/>
            <person name="Steigerwalt A."/>
            <person name="Villarma A."/>
            <person name="Sheth M."/>
            <person name="Batra D."/>
            <person name="Pryor J."/>
            <person name="Bernardet J.-F."/>
            <person name="Hugo C."/>
            <person name="Kampfer P."/>
            <person name="Newman J."/>
            <person name="Mcquiston J.R."/>
        </authorList>
    </citation>
    <scope>NUCLEOTIDE SEQUENCE [LARGE SCALE GENOMIC DNA]</scope>
    <source>
        <strain evidence="5">H3056</strain>
    </source>
</reference>